<dbReference type="Gene3D" id="3.40.50.150">
    <property type="entry name" value="Vaccinia Virus protein VP39"/>
    <property type="match status" value="1"/>
</dbReference>
<sequence length="220" mass="24815">MEASFWQQRWQENKTGFHLDEVNPLLIQYVDKLQLAPGQQVFVPLSGKSHDLIWLAEQGYRVLANELSPVAVEAFFAENNLNSSQMQKGDLTFYQSGLITFVCGDFFKLTPVQMVNVAAVYDRAALIALPQVMRVDYSQHLNLLCPAQPRLLVTLEYEQAQMAGPPFAVLEKEVQAVYANGFKLDCLQRNDVLAEHAHFAAKGLSALHESVYILHHLKVE</sequence>
<dbReference type="HAMAP" id="MF_00812">
    <property type="entry name" value="Thiopur_methtran"/>
    <property type="match status" value="1"/>
</dbReference>
<dbReference type="PANTHER" id="PTHR10259:SF11">
    <property type="entry name" value="THIOPURINE S-METHYLTRANSFERASE"/>
    <property type="match status" value="1"/>
</dbReference>
<keyword evidence="6 9" id="KW-0489">Methyltransferase</keyword>
<dbReference type="PROSITE" id="PS51585">
    <property type="entry name" value="SAM_MT_TPMT"/>
    <property type="match status" value="1"/>
</dbReference>
<dbReference type="AlphaFoldDB" id="A0A3B0ZFN7"/>
<comment type="catalytic activity">
    <reaction evidence="1">
        <text>S-adenosyl-L-methionine + a thiopurine = S-adenosyl-L-homocysteine + a thiopurine S-methylether.</text>
        <dbReference type="EC" id="2.1.1.67"/>
    </reaction>
</comment>
<dbReference type="EMBL" id="UOFT01000023">
    <property type="protein sequence ID" value="VAW92205.1"/>
    <property type="molecule type" value="Genomic_DNA"/>
</dbReference>
<dbReference type="PANTHER" id="PTHR10259">
    <property type="entry name" value="THIOPURINE S-METHYLTRANSFERASE"/>
    <property type="match status" value="1"/>
</dbReference>
<keyword evidence="7 9" id="KW-0808">Transferase</keyword>
<evidence type="ECO:0000256" key="4">
    <source>
        <dbReference type="ARBA" id="ARBA00011905"/>
    </source>
</evidence>
<dbReference type="InterPro" id="IPR029063">
    <property type="entry name" value="SAM-dependent_MTases_sf"/>
</dbReference>
<dbReference type="InterPro" id="IPR022474">
    <property type="entry name" value="Thiopur_S-MeTfrase_Se/Te_detox"/>
</dbReference>
<dbReference type="InterPro" id="IPR008854">
    <property type="entry name" value="TPMT"/>
</dbReference>
<dbReference type="GO" id="GO:0005737">
    <property type="term" value="C:cytoplasm"/>
    <property type="evidence" value="ECO:0007669"/>
    <property type="project" value="UniProtKB-SubCell"/>
</dbReference>
<dbReference type="FunFam" id="3.40.50.150:FF:000101">
    <property type="entry name" value="Thiopurine S-methyltransferase"/>
    <property type="match status" value="1"/>
</dbReference>
<dbReference type="GO" id="GO:0032259">
    <property type="term" value="P:methylation"/>
    <property type="evidence" value="ECO:0007669"/>
    <property type="project" value="UniProtKB-KW"/>
</dbReference>
<keyword evidence="8" id="KW-0949">S-adenosyl-L-methionine</keyword>
<evidence type="ECO:0000256" key="7">
    <source>
        <dbReference type="ARBA" id="ARBA00022679"/>
    </source>
</evidence>
<evidence type="ECO:0000313" key="9">
    <source>
        <dbReference type="EMBL" id="VAW92205.1"/>
    </source>
</evidence>
<evidence type="ECO:0000256" key="5">
    <source>
        <dbReference type="ARBA" id="ARBA00022490"/>
    </source>
</evidence>
<name>A0A3B0ZFN7_9ZZZZ</name>
<dbReference type="NCBIfam" id="TIGR03840">
    <property type="entry name" value="TMPT_Se_Te"/>
    <property type="match status" value="1"/>
</dbReference>
<dbReference type="InterPro" id="IPR025835">
    <property type="entry name" value="Thiopurine_S-MeTrfase"/>
</dbReference>
<proteinExistence type="inferred from homology"/>
<dbReference type="GO" id="GO:0010038">
    <property type="term" value="P:response to metal ion"/>
    <property type="evidence" value="ECO:0007669"/>
    <property type="project" value="InterPro"/>
</dbReference>
<evidence type="ECO:0000256" key="8">
    <source>
        <dbReference type="ARBA" id="ARBA00022691"/>
    </source>
</evidence>
<dbReference type="PIRSF" id="PIRSF023956">
    <property type="entry name" value="Thiopurine_S-methyltransferase"/>
    <property type="match status" value="1"/>
</dbReference>
<evidence type="ECO:0000256" key="1">
    <source>
        <dbReference type="ARBA" id="ARBA00000903"/>
    </source>
</evidence>
<accession>A0A3B0ZFN7</accession>
<protein>
    <recommendedName>
        <fullName evidence="4">thiopurine S-methyltransferase</fullName>
        <ecNumber evidence="4">2.1.1.67</ecNumber>
    </recommendedName>
</protein>
<keyword evidence="5" id="KW-0963">Cytoplasm</keyword>
<reference evidence="9" key="1">
    <citation type="submission" date="2018-06" db="EMBL/GenBank/DDBJ databases">
        <authorList>
            <person name="Zhirakovskaya E."/>
        </authorList>
    </citation>
    <scope>NUCLEOTIDE SEQUENCE</scope>
</reference>
<evidence type="ECO:0000256" key="3">
    <source>
        <dbReference type="ARBA" id="ARBA00008145"/>
    </source>
</evidence>
<gene>
    <name evidence="9" type="ORF">MNBD_GAMMA23-244</name>
</gene>
<evidence type="ECO:0000256" key="6">
    <source>
        <dbReference type="ARBA" id="ARBA00022603"/>
    </source>
</evidence>
<comment type="similarity">
    <text evidence="3">Belongs to the class I-like SAM-binding methyltransferase superfamily. TPMT family.</text>
</comment>
<dbReference type="GO" id="GO:0008119">
    <property type="term" value="F:thiopurine S-methyltransferase activity"/>
    <property type="evidence" value="ECO:0007669"/>
    <property type="project" value="UniProtKB-EC"/>
</dbReference>
<evidence type="ECO:0000256" key="2">
    <source>
        <dbReference type="ARBA" id="ARBA00004496"/>
    </source>
</evidence>
<dbReference type="EC" id="2.1.1.67" evidence="4"/>
<organism evidence="9">
    <name type="scientific">hydrothermal vent metagenome</name>
    <dbReference type="NCBI Taxonomy" id="652676"/>
    <lineage>
        <taxon>unclassified sequences</taxon>
        <taxon>metagenomes</taxon>
        <taxon>ecological metagenomes</taxon>
    </lineage>
</organism>
<dbReference type="Pfam" id="PF05724">
    <property type="entry name" value="TPMT"/>
    <property type="match status" value="1"/>
</dbReference>
<comment type="subcellular location">
    <subcellularLocation>
        <location evidence="2">Cytoplasm</location>
    </subcellularLocation>
</comment>
<dbReference type="SUPFAM" id="SSF53335">
    <property type="entry name" value="S-adenosyl-L-methionine-dependent methyltransferases"/>
    <property type="match status" value="1"/>
</dbReference>
<dbReference type="NCBIfam" id="NF009732">
    <property type="entry name" value="PRK13255.1"/>
    <property type="match status" value="1"/>
</dbReference>